<evidence type="ECO:0000256" key="1">
    <source>
        <dbReference type="ARBA" id="ARBA00004635"/>
    </source>
</evidence>
<feature type="domain" description="Spore germination GerAC-like C-terminal" evidence="9">
    <location>
        <begin position="200"/>
        <end position="358"/>
    </location>
</feature>
<evidence type="ECO:0000256" key="7">
    <source>
        <dbReference type="ARBA" id="ARBA00023288"/>
    </source>
</evidence>
<organism evidence="11 12">
    <name type="scientific">Halobacillus naozhouensis</name>
    <dbReference type="NCBI Taxonomy" id="554880"/>
    <lineage>
        <taxon>Bacteria</taxon>
        <taxon>Bacillati</taxon>
        <taxon>Bacillota</taxon>
        <taxon>Bacilli</taxon>
        <taxon>Bacillales</taxon>
        <taxon>Bacillaceae</taxon>
        <taxon>Halobacillus</taxon>
    </lineage>
</organism>
<comment type="similarity">
    <text evidence="2">Belongs to the GerABKC lipoprotein family.</text>
</comment>
<dbReference type="NCBIfam" id="TIGR02887">
    <property type="entry name" value="spore_ger_x_C"/>
    <property type="match status" value="1"/>
</dbReference>
<keyword evidence="7" id="KW-0449">Lipoprotein</keyword>
<dbReference type="Pfam" id="PF25198">
    <property type="entry name" value="Spore_GerAC_N"/>
    <property type="match status" value="1"/>
</dbReference>
<dbReference type="InterPro" id="IPR038501">
    <property type="entry name" value="Spore_GerAC_C_sf"/>
</dbReference>
<dbReference type="InterPro" id="IPR046953">
    <property type="entry name" value="Spore_GerAC-like_C"/>
</dbReference>
<sequence>MKYKWLCPSIIACLMLLTSCMPNVSVEDAAIVQIAGYDFVDKDQIKGTFAVAQYTKSEQKTSANEVYLSTTANTVKNIHAKLQRQSSRPISTGKLTIALYDKELAKDGMSKFIDSLSRDPRIGRDILLAIVDGSTEEMVKMKYEQNNTTASYMKGMIEHNMYSNFPNTNLHNYLHAYFGQGIDGFLPYLEKIKDHIKLKGIAFLKDGRLAHTIPYSKSLFFKMMKEEVREGVQEMNFQGEGVMMESISSDVEIHIKGETENPEFLVKLNVRGIVNEVSNLSHSSTPPLVEKIEKEFTKFFNEQCTALVHEFQEQNIDPIGFGNALKNRRRNVDMKKWQEQYPEVPIEVEIQLEITETGIST</sequence>
<evidence type="ECO:0000256" key="4">
    <source>
        <dbReference type="ARBA" id="ARBA00022729"/>
    </source>
</evidence>
<evidence type="ECO:0000313" key="11">
    <source>
        <dbReference type="EMBL" id="WFT75132.1"/>
    </source>
</evidence>
<evidence type="ECO:0000256" key="2">
    <source>
        <dbReference type="ARBA" id="ARBA00007886"/>
    </source>
</evidence>
<evidence type="ECO:0000256" key="8">
    <source>
        <dbReference type="SAM" id="SignalP"/>
    </source>
</evidence>
<feature type="chain" id="PRO_5046055298" evidence="8">
    <location>
        <begin position="25"/>
        <end position="361"/>
    </location>
</feature>
<evidence type="ECO:0000256" key="5">
    <source>
        <dbReference type="ARBA" id="ARBA00023136"/>
    </source>
</evidence>
<dbReference type="Proteomes" id="UP001221597">
    <property type="component" value="Chromosome"/>
</dbReference>
<dbReference type="PROSITE" id="PS51257">
    <property type="entry name" value="PROKAR_LIPOPROTEIN"/>
    <property type="match status" value="1"/>
</dbReference>
<dbReference type="InterPro" id="IPR008844">
    <property type="entry name" value="Spore_GerAC-like"/>
</dbReference>
<dbReference type="EMBL" id="CP121671">
    <property type="protein sequence ID" value="WFT75132.1"/>
    <property type="molecule type" value="Genomic_DNA"/>
</dbReference>
<evidence type="ECO:0000313" key="12">
    <source>
        <dbReference type="Proteomes" id="UP001221597"/>
    </source>
</evidence>
<comment type="subcellular location">
    <subcellularLocation>
        <location evidence="1">Membrane</location>
        <topology evidence="1">Lipid-anchor</topology>
    </subcellularLocation>
</comment>
<keyword evidence="4 8" id="KW-0732">Signal</keyword>
<evidence type="ECO:0000259" key="9">
    <source>
        <dbReference type="Pfam" id="PF05504"/>
    </source>
</evidence>
<name>A0ABY8J0K9_9BACI</name>
<keyword evidence="3" id="KW-0309">Germination</keyword>
<evidence type="ECO:0000256" key="3">
    <source>
        <dbReference type="ARBA" id="ARBA00022544"/>
    </source>
</evidence>
<keyword evidence="5" id="KW-0472">Membrane</keyword>
<feature type="signal peptide" evidence="8">
    <location>
        <begin position="1"/>
        <end position="24"/>
    </location>
</feature>
<dbReference type="PANTHER" id="PTHR35789:SF1">
    <property type="entry name" value="SPORE GERMINATION PROTEIN B3"/>
    <property type="match status" value="1"/>
</dbReference>
<evidence type="ECO:0000259" key="10">
    <source>
        <dbReference type="Pfam" id="PF25198"/>
    </source>
</evidence>
<reference evidence="11 12" key="1">
    <citation type="submission" date="2023-04" db="EMBL/GenBank/DDBJ databases">
        <title>Genome sequence of Halobacillus naozhouensis KACC 21980.</title>
        <authorList>
            <person name="Kim S."/>
            <person name="Heo J."/>
            <person name="Kwon S.-W."/>
        </authorList>
    </citation>
    <scope>NUCLEOTIDE SEQUENCE [LARGE SCALE GENOMIC DNA]</scope>
    <source>
        <strain evidence="11 12">KCTC 13234</strain>
    </source>
</reference>
<evidence type="ECO:0000256" key="6">
    <source>
        <dbReference type="ARBA" id="ARBA00023139"/>
    </source>
</evidence>
<dbReference type="Gene3D" id="3.30.300.210">
    <property type="entry name" value="Nutrient germinant receptor protein C, domain 3"/>
    <property type="match status" value="1"/>
</dbReference>
<dbReference type="RefSeq" id="WP_283077101.1">
    <property type="nucleotide sequence ID" value="NZ_CP121671.1"/>
</dbReference>
<keyword evidence="12" id="KW-1185">Reference proteome</keyword>
<dbReference type="Pfam" id="PF05504">
    <property type="entry name" value="Spore_GerAC"/>
    <property type="match status" value="1"/>
</dbReference>
<dbReference type="InterPro" id="IPR057336">
    <property type="entry name" value="GerAC_N"/>
</dbReference>
<feature type="domain" description="Spore germination protein N-terminal" evidence="10">
    <location>
        <begin position="25"/>
        <end position="190"/>
    </location>
</feature>
<keyword evidence="6" id="KW-0564">Palmitate</keyword>
<gene>
    <name evidence="11" type="ORF">P9989_01610</name>
</gene>
<dbReference type="PANTHER" id="PTHR35789">
    <property type="entry name" value="SPORE GERMINATION PROTEIN B3"/>
    <property type="match status" value="1"/>
</dbReference>
<proteinExistence type="inferred from homology"/>
<protein>
    <submittedName>
        <fullName evidence="11">Ger(X)C family spore germination protein</fullName>
    </submittedName>
</protein>
<accession>A0ABY8J0K9</accession>